<organism evidence="2 3">
    <name type="scientific">Spizellomyces punctatus (strain DAOM BR117)</name>
    <dbReference type="NCBI Taxonomy" id="645134"/>
    <lineage>
        <taxon>Eukaryota</taxon>
        <taxon>Fungi</taxon>
        <taxon>Fungi incertae sedis</taxon>
        <taxon>Chytridiomycota</taxon>
        <taxon>Chytridiomycota incertae sedis</taxon>
        <taxon>Chytridiomycetes</taxon>
        <taxon>Spizellomycetales</taxon>
        <taxon>Spizellomycetaceae</taxon>
        <taxon>Spizellomyces</taxon>
    </lineage>
</organism>
<proteinExistence type="predicted"/>
<dbReference type="GeneID" id="27691645"/>
<protein>
    <submittedName>
        <fullName evidence="2">Uncharacterized protein</fullName>
    </submittedName>
</protein>
<dbReference type="AlphaFoldDB" id="A0A0L0H5C7"/>
<dbReference type="InParanoid" id="A0A0L0H5C7"/>
<dbReference type="EMBL" id="KQ257471">
    <property type="protein sequence ID" value="KNC96096.1"/>
    <property type="molecule type" value="Genomic_DNA"/>
</dbReference>
<dbReference type="Proteomes" id="UP000053201">
    <property type="component" value="Unassembled WGS sequence"/>
</dbReference>
<feature type="region of interest" description="Disordered" evidence="1">
    <location>
        <begin position="70"/>
        <end position="103"/>
    </location>
</feature>
<reference evidence="2 3" key="1">
    <citation type="submission" date="2009-08" db="EMBL/GenBank/DDBJ databases">
        <title>The Genome Sequence of Spizellomyces punctatus strain DAOM BR117.</title>
        <authorList>
            <consortium name="The Broad Institute Genome Sequencing Platform"/>
            <person name="Russ C."/>
            <person name="Cuomo C."/>
            <person name="Shea T."/>
            <person name="Young S.K."/>
            <person name="Zeng Q."/>
            <person name="Koehrsen M."/>
            <person name="Haas B."/>
            <person name="Borodovsky M."/>
            <person name="Guigo R."/>
            <person name="Alvarado L."/>
            <person name="Berlin A."/>
            <person name="Bochicchio J."/>
            <person name="Borenstein D."/>
            <person name="Chapman S."/>
            <person name="Chen Z."/>
            <person name="Engels R."/>
            <person name="Freedman E."/>
            <person name="Gellesch M."/>
            <person name="Goldberg J."/>
            <person name="Griggs A."/>
            <person name="Gujja S."/>
            <person name="Heiman D."/>
            <person name="Hepburn T."/>
            <person name="Howarth C."/>
            <person name="Jen D."/>
            <person name="Larson L."/>
            <person name="Lewis B."/>
            <person name="Mehta T."/>
            <person name="Park D."/>
            <person name="Pearson M."/>
            <person name="Roberts A."/>
            <person name="Saif S."/>
            <person name="Shenoy N."/>
            <person name="Sisk P."/>
            <person name="Stolte C."/>
            <person name="Sykes S."/>
            <person name="Thomson T."/>
            <person name="Walk T."/>
            <person name="White J."/>
            <person name="Yandava C."/>
            <person name="Burger G."/>
            <person name="Gray M.W."/>
            <person name="Holland P.W.H."/>
            <person name="King N."/>
            <person name="Lang F.B.F."/>
            <person name="Roger A.J."/>
            <person name="Ruiz-Trillo I."/>
            <person name="Lander E."/>
            <person name="Nusbaum C."/>
        </authorList>
    </citation>
    <scope>NUCLEOTIDE SEQUENCE [LARGE SCALE GENOMIC DNA]</scope>
    <source>
        <strain evidence="2 3">DAOM BR117</strain>
    </source>
</reference>
<evidence type="ECO:0000256" key="1">
    <source>
        <dbReference type="SAM" id="MobiDB-lite"/>
    </source>
</evidence>
<feature type="region of interest" description="Disordered" evidence="1">
    <location>
        <begin position="132"/>
        <end position="154"/>
    </location>
</feature>
<accession>A0A0L0H5C7</accession>
<dbReference type="OrthoDB" id="10325463at2759"/>
<feature type="compositionally biased region" description="Pro residues" evidence="1">
    <location>
        <begin position="136"/>
        <end position="145"/>
    </location>
</feature>
<name>A0A0L0H5C7_SPIPD</name>
<keyword evidence="3" id="KW-1185">Reference proteome</keyword>
<evidence type="ECO:0000313" key="3">
    <source>
        <dbReference type="Proteomes" id="UP000053201"/>
    </source>
</evidence>
<evidence type="ECO:0000313" key="2">
    <source>
        <dbReference type="EMBL" id="KNC96096.1"/>
    </source>
</evidence>
<sequence length="250" mass="27902">MSRSADACVGSSHAVAHLFDHLVDSGSSKFRLGESSSSIARVAEPPLLEQNGWSHRGRLDVNGWGKEFEEFDNGNTDWKKGAARPVPSEERQSLQPPSNFLADQWTREMVEEEEEEEEYSTEWGDEAFTIQYLKSHPPPPQPPQPQLHLHPPRSDLTASSLIDEFLTSPSVGSNDLKSFYEAIEEAEASYWDSAPKSRPEWNWDLVFRRVSELEEGNAHLGGEPADASEISKRRLRLLLAQLTGSTSAAS</sequence>
<dbReference type="RefSeq" id="XP_016604136.1">
    <property type="nucleotide sequence ID" value="XM_016756637.1"/>
</dbReference>
<dbReference type="VEuPathDB" id="FungiDB:SPPG_08482"/>
<gene>
    <name evidence="2" type="ORF">SPPG_08482</name>
</gene>